<dbReference type="InterPro" id="IPR010496">
    <property type="entry name" value="AL/BT2_dom"/>
</dbReference>
<dbReference type="AlphaFoldDB" id="A0A2T0TSF3"/>
<protein>
    <submittedName>
        <fullName evidence="2">Uncharacterized protein DUF1080</fullName>
    </submittedName>
</protein>
<sequence length="234" mass="26374">MNALSFSTLSLMVILGCSNPESSRQAEEPWRVLFDGKSLNGWHSYGKPKAGTAWVVDDGVLHFDASARKEGASGGDLLTDQEYENFHLQLEWKISVNGNSGVIFYVKEDAAKYPETYNTGLEMQILDNDGHPDGKIHKHRAGDLYDLIPCSKETVNSPGNWNRVDIISDKGHLEFHLNGTKVVETTLWNADWKDLISKSKFASMPGFSTYKKGRIALQDHGDEVWYRNIRIRKL</sequence>
<evidence type="ECO:0000313" key="3">
    <source>
        <dbReference type="Proteomes" id="UP000238034"/>
    </source>
</evidence>
<reference evidence="2 3" key="1">
    <citation type="submission" date="2018-03" db="EMBL/GenBank/DDBJ databases">
        <title>Genomic Encyclopedia of Type Strains, Phase III (KMG-III): the genomes of soil and plant-associated and newly described type strains.</title>
        <authorList>
            <person name="Whitman W."/>
        </authorList>
    </citation>
    <scope>NUCLEOTIDE SEQUENCE [LARGE SCALE GENOMIC DNA]</scope>
    <source>
        <strain evidence="2 3">CGMCC 1.9313</strain>
    </source>
</reference>
<dbReference type="Proteomes" id="UP000238034">
    <property type="component" value="Unassembled WGS sequence"/>
</dbReference>
<keyword evidence="3" id="KW-1185">Reference proteome</keyword>
<dbReference type="RefSeq" id="WP_106295377.1">
    <property type="nucleotide sequence ID" value="NZ_PVTH01000014.1"/>
</dbReference>
<evidence type="ECO:0000259" key="1">
    <source>
        <dbReference type="Pfam" id="PF06439"/>
    </source>
</evidence>
<gene>
    <name evidence="2" type="ORF">B0I27_11429</name>
</gene>
<name>A0A2T0TSF3_9SPHI</name>
<comment type="caution">
    <text evidence="2">The sequence shown here is derived from an EMBL/GenBank/DDBJ whole genome shotgun (WGS) entry which is preliminary data.</text>
</comment>
<dbReference type="GO" id="GO:0016787">
    <property type="term" value="F:hydrolase activity"/>
    <property type="evidence" value="ECO:0007669"/>
    <property type="project" value="InterPro"/>
</dbReference>
<evidence type="ECO:0000313" key="2">
    <source>
        <dbReference type="EMBL" id="PRY48570.1"/>
    </source>
</evidence>
<accession>A0A2T0TSF3</accession>
<organism evidence="2 3">
    <name type="scientific">Arcticibacter pallidicorallinus</name>
    <dbReference type="NCBI Taxonomy" id="1259464"/>
    <lineage>
        <taxon>Bacteria</taxon>
        <taxon>Pseudomonadati</taxon>
        <taxon>Bacteroidota</taxon>
        <taxon>Sphingobacteriia</taxon>
        <taxon>Sphingobacteriales</taxon>
        <taxon>Sphingobacteriaceae</taxon>
        <taxon>Arcticibacter</taxon>
    </lineage>
</organism>
<feature type="domain" description="3-keto-alpha-glucoside-1,2-lyase/3-keto-2-hydroxy-glucal hydratase" evidence="1">
    <location>
        <begin position="30"/>
        <end position="232"/>
    </location>
</feature>
<dbReference type="OrthoDB" id="9806233at2"/>
<dbReference type="EMBL" id="PVTH01000014">
    <property type="protein sequence ID" value="PRY48570.1"/>
    <property type="molecule type" value="Genomic_DNA"/>
</dbReference>
<dbReference type="Gene3D" id="2.60.120.560">
    <property type="entry name" value="Exo-inulinase, domain 1"/>
    <property type="match status" value="1"/>
</dbReference>
<proteinExistence type="predicted"/>
<dbReference type="Pfam" id="PF06439">
    <property type="entry name" value="3keto-disac_hyd"/>
    <property type="match status" value="1"/>
</dbReference>